<reference evidence="1" key="1">
    <citation type="submission" date="2021-07" db="EMBL/GenBank/DDBJ databases">
        <title>Roseobacter insulae sp. nov., isolated from a tidal flat.</title>
        <authorList>
            <person name="Park S."/>
            <person name="Yoon J.-H."/>
        </authorList>
    </citation>
    <scope>NUCLEOTIDE SEQUENCE</scope>
    <source>
        <strain evidence="1">YSTF-M11</strain>
    </source>
</reference>
<dbReference type="RefSeq" id="WP_219497626.1">
    <property type="nucleotide sequence ID" value="NZ_JAHXDN010000001.1"/>
</dbReference>
<gene>
    <name evidence="1" type="ORF">KX928_00180</name>
</gene>
<comment type="caution">
    <text evidence="1">The sequence shown here is derived from an EMBL/GenBank/DDBJ whole genome shotgun (WGS) entry which is preliminary data.</text>
</comment>
<sequence length="264" mass="28013">MSPGPASKMRILVSASSFADAAAAMHIAQRMTEGIARSLGGLLVDDDDTRAACAIPNRRIVSASGALLITPSPSQMHTLMNADANAFQQLLKKTADLAAVDWSFERQMGDLIDTATRVATGWDALIFGYRSSHSFAGKVIMFDPLTPDDGQLLGLSHMLASHLRADLIAFGVGPLAVQARGEEHPTKVLFDTVEDAIAALDRTNAQVVLIDLFRGPVRDAEQLKRVLAASRCPVVVLGASSLVATVEHKMHVPPPRDAGDAPSS</sequence>
<dbReference type="Proteomes" id="UP001138661">
    <property type="component" value="Unassembled WGS sequence"/>
</dbReference>
<name>A0A9X1FSA9_9RHOB</name>
<dbReference type="EMBL" id="JAHXDN010000001">
    <property type="protein sequence ID" value="MBW4706195.1"/>
    <property type="molecule type" value="Genomic_DNA"/>
</dbReference>
<evidence type="ECO:0000313" key="2">
    <source>
        <dbReference type="Proteomes" id="UP001138661"/>
    </source>
</evidence>
<keyword evidence="2" id="KW-1185">Reference proteome</keyword>
<accession>A0A9X1FSA9</accession>
<protein>
    <submittedName>
        <fullName evidence="1">Uncharacterized protein</fullName>
    </submittedName>
</protein>
<proteinExistence type="predicted"/>
<organism evidence="1 2">
    <name type="scientific">Roseobacter insulae</name>
    <dbReference type="NCBI Taxonomy" id="2859783"/>
    <lineage>
        <taxon>Bacteria</taxon>
        <taxon>Pseudomonadati</taxon>
        <taxon>Pseudomonadota</taxon>
        <taxon>Alphaproteobacteria</taxon>
        <taxon>Rhodobacterales</taxon>
        <taxon>Roseobacteraceae</taxon>
        <taxon>Roseobacter</taxon>
    </lineage>
</organism>
<dbReference type="AlphaFoldDB" id="A0A9X1FSA9"/>
<evidence type="ECO:0000313" key="1">
    <source>
        <dbReference type="EMBL" id="MBW4706195.1"/>
    </source>
</evidence>